<accession>A0A1H4HHF0</accession>
<proteinExistence type="predicted"/>
<dbReference type="NCBIfam" id="TIGR03361">
    <property type="entry name" value="VI_Rhs_Vgr"/>
    <property type="match status" value="1"/>
</dbReference>
<dbReference type="Pfam" id="PF10106">
    <property type="entry name" value="DUF2345"/>
    <property type="match status" value="1"/>
</dbReference>
<dbReference type="Proteomes" id="UP000198638">
    <property type="component" value="Unassembled WGS sequence"/>
</dbReference>
<name>A0A1H4HHF0_9BURK</name>
<dbReference type="SUPFAM" id="SSF69255">
    <property type="entry name" value="gp5 N-terminal domain-like"/>
    <property type="match status" value="1"/>
</dbReference>
<sequence length="924" mass="100610">MGFMVLPSQAYEVKLAPHPAPFSVLKFSGFDAISQLYRHDIEFTSPVAGIPMDQVLGRPAKFVIAPIDPNAGYLLQMFGENASKFSDVPPARTLHGVVTQFDQFETSADETRYRIVIEPRAADLARTVTSRLFQKQSAQEIICDTLSHYGYREGVDFRFNLRAQYRRHEYVTQYEETTFAFIQRIAADEGVWFRFEQAKDHEVIVFGDDLDAYARNQRVVPFRRHAGLTNVGAESVGSIERRMRRVPEAVQLNDYNHRQADVSLLVEQNAARDDKTTNAVDYRWGEHYETLDEGRRIARLRHEAHLAQQVTFEGKGNVFALEAGEVLNLDEALAEAPHGMFIVSVTSSGGRRQAYSNSFAAIPSDCVWRTPVDRAAQPVIQGILPARITSPGDYRCAWLTEEGWYVIKLPFDLDAWSPGGTSRPVRLAKPYSGDNYGHHFPLIDGAEVAIIHTNGDPDRPVIIGAMHDSLHPDLVNNLNHTRNLIRTAAHNEMCMEDKEGNEHIHLSTPYQSSELNLGHMVDGEGKERGQGAELRTDGHVAVRAGGGVLISAEAQQGGTGPQLDMNSAQTQLDEALAQMRSLAKAAQAAQALASDVQKQQVLLEGHLAGLKKSVLLASAPDGIAFTSGHHLQMSAADDLIATAGGSISVGAMQDLKVATANALSLFAQNGGVKLIAGNQDLIAQAQGGQMLFSAAKDVKLTSTDGQMIVASKEGLTLTSGGAYIKLVNGSIELGCPGDITLKCGKFHWEGPASLPASAYPWPGQIPAVFSTQVAIDRQLGDWIGEAATIPYQFIDQHGAVVAKGTLDEQGMTQRIYHKDTEPLTVLLGETGEWRVTGHDDDGCHCGDDHAGHSGPGFADLVEQKFNGNTGDNPSLDDGKSLQSRLKNSGQPTAVEEPDGFRHHLLDALVYNDPIVQQAIADGEE</sequence>
<feature type="coiled-coil region" evidence="1">
    <location>
        <begin position="565"/>
        <end position="592"/>
    </location>
</feature>
<dbReference type="EMBL" id="FNRQ01000009">
    <property type="protein sequence ID" value="SEB21121.1"/>
    <property type="molecule type" value="Genomic_DNA"/>
</dbReference>
<dbReference type="Gene3D" id="4.10.220.110">
    <property type="match status" value="1"/>
</dbReference>
<evidence type="ECO:0000313" key="5">
    <source>
        <dbReference type="Proteomes" id="UP000198638"/>
    </source>
</evidence>
<dbReference type="InterPro" id="IPR037026">
    <property type="entry name" value="Vgr_OB-fold_dom_sf"/>
</dbReference>
<protein>
    <submittedName>
        <fullName evidence="4">Type VI secretion system secreted protein VgrG</fullName>
    </submittedName>
</protein>
<evidence type="ECO:0000256" key="1">
    <source>
        <dbReference type="SAM" id="Coils"/>
    </source>
</evidence>
<dbReference type="InterPro" id="IPR017847">
    <property type="entry name" value="T6SS_RhsGE_Vgr_subset"/>
</dbReference>
<gene>
    <name evidence="4" type="ORF">SAMN05192564_10939</name>
</gene>
<dbReference type="Gene3D" id="2.40.50.230">
    <property type="entry name" value="Gp5 N-terminal domain"/>
    <property type="match status" value="1"/>
</dbReference>
<dbReference type="AlphaFoldDB" id="A0A1H4HHF0"/>
<dbReference type="InterPro" id="IPR028244">
    <property type="entry name" value="T6SS_Rhs_Vgr_dom"/>
</dbReference>
<evidence type="ECO:0000313" key="4">
    <source>
        <dbReference type="EMBL" id="SEB21121.1"/>
    </source>
</evidence>
<evidence type="ECO:0000259" key="3">
    <source>
        <dbReference type="Pfam" id="PF13296"/>
    </source>
</evidence>
<dbReference type="InterPro" id="IPR006533">
    <property type="entry name" value="T6SS_Vgr_RhsGE"/>
</dbReference>
<dbReference type="Gene3D" id="3.55.50.10">
    <property type="entry name" value="Baseplate protein-like domains"/>
    <property type="match status" value="1"/>
</dbReference>
<dbReference type="InterPro" id="IPR018769">
    <property type="entry name" value="VgrG2_DUF2345"/>
</dbReference>
<reference evidence="5" key="1">
    <citation type="submission" date="2016-10" db="EMBL/GenBank/DDBJ databases">
        <authorList>
            <person name="Varghese N."/>
            <person name="Submissions S."/>
        </authorList>
    </citation>
    <scope>NUCLEOTIDE SEQUENCE [LARGE SCALE GENOMIC DNA]</scope>
    <source>
        <strain evidence="5">LMG 24000</strain>
    </source>
</reference>
<organism evidence="4 5">
    <name type="scientific">Paraburkholderia sartisoli</name>
    <dbReference type="NCBI Taxonomy" id="83784"/>
    <lineage>
        <taxon>Bacteria</taxon>
        <taxon>Pseudomonadati</taxon>
        <taxon>Pseudomonadota</taxon>
        <taxon>Betaproteobacteria</taxon>
        <taxon>Burkholderiales</taxon>
        <taxon>Burkholderiaceae</taxon>
        <taxon>Paraburkholderia</taxon>
    </lineage>
</organism>
<dbReference type="Pfam" id="PF13296">
    <property type="entry name" value="T6SS_Vgr"/>
    <property type="match status" value="1"/>
</dbReference>
<dbReference type="Pfam" id="PF05954">
    <property type="entry name" value="Phage_GPD"/>
    <property type="match status" value="1"/>
</dbReference>
<dbReference type="SUPFAM" id="SSF69279">
    <property type="entry name" value="Phage tail proteins"/>
    <property type="match status" value="2"/>
</dbReference>
<keyword evidence="1" id="KW-0175">Coiled coil</keyword>
<evidence type="ECO:0000259" key="2">
    <source>
        <dbReference type="Pfam" id="PF10106"/>
    </source>
</evidence>
<keyword evidence="5" id="KW-1185">Reference proteome</keyword>
<dbReference type="STRING" id="83784.SAMN05192564_10939"/>
<dbReference type="NCBIfam" id="TIGR01646">
    <property type="entry name" value="vgr_GE"/>
    <property type="match status" value="1"/>
</dbReference>
<dbReference type="Gene3D" id="2.30.110.50">
    <property type="match status" value="1"/>
</dbReference>
<feature type="domain" description="DUF2345" evidence="2">
    <location>
        <begin position="605"/>
        <end position="752"/>
    </location>
</feature>
<feature type="domain" description="Putative type VI secretion system Rhs element associated Vgr" evidence="3">
    <location>
        <begin position="486"/>
        <end position="586"/>
    </location>
</feature>